<name>A0A7W6RWN1_9PROT</name>
<keyword evidence="4" id="KW-1185">Reference proteome</keyword>
<reference evidence="3 4" key="1">
    <citation type="submission" date="2020-08" db="EMBL/GenBank/DDBJ databases">
        <title>Genome sequencing of Purple Non-Sulfur Bacteria from various extreme environments.</title>
        <authorList>
            <person name="Mayer M."/>
        </authorList>
    </citation>
    <scope>NUCLEOTIDE SEQUENCE [LARGE SCALE GENOMIC DNA]</scope>
    <source>
        <strain evidence="3 4">JA135</strain>
    </source>
</reference>
<dbReference type="CDD" id="cd05930">
    <property type="entry name" value="A_NRPS"/>
    <property type="match status" value="1"/>
</dbReference>
<dbReference type="AlphaFoldDB" id="A0A7W6RWN1"/>
<evidence type="ECO:0000259" key="2">
    <source>
        <dbReference type="Pfam" id="PF13193"/>
    </source>
</evidence>
<dbReference type="SUPFAM" id="SSF56801">
    <property type="entry name" value="Acetyl-CoA synthetase-like"/>
    <property type="match status" value="1"/>
</dbReference>
<dbReference type="Gene3D" id="3.40.50.12780">
    <property type="entry name" value="N-terminal domain of ligase-like"/>
    <property type="match status" value="1"/>
</dbReference>
<dbReference type="InterPro" id="IPR010071">
    <property type="entry name" value="AA_adenyl_dom"/>
</dbReference>
<dbReference type="InterPro" id="IPR042099">
    <property type="entry name" value="ANL_N_sf"/>
</dbReference>
<dbReference type="InterPro" id="IPR025110">
    <property type="entry name" value="AMP-bd_C"/>
</dbReference>
<dbReference type="PANTHER" id="PTHR45527:SF1">
    <property type="entry name" value="FATTY ACID SYNTHASE"/>
    <property type="match status" value="1"/>
</dbReference>
<evidence type="ECO:0000259" key="1">
    <source>
        <dbReference type="Pfam" id="PF00501"/>
    </source>
</evidence>
<sequence length="533" mass="56342">MTAFPYIHSVGQRFAAVAAAAPARPALAFSDGRVLRYGDLAALSGQVAALLHHHGVRRDDAVALLLEKSPAAYAAMLGALHLGAPYVNLDRTSPAVRLARILDRCRPRVLLVDAAPEPDLAVAARDLGIVILGPDVAGMAAAAPPLPADRATPTGTTPAYLMFTSGSTGFPKGAVIPHAALLNLAAWAAETFALTPDDRLTNVNPLYFDNAVFDVYASLLTGACLHPFTRDETAEARALVKAVGAAGCTVWFSVPSMLMMLTTLRAIAPGDLAALRLVIFGGEGYPKPELRKLYDLLGGHARLVNVYGPTECTCICSAHAIGPADFSDGTGLATLGRLAPNFEPLILDGDRPVAPGETGELCLRGPQVGLGYWRDPARTAAAFVPNPLHDRYPETIYRTGDLVRADADGRLWFRGRADNQIKHMGYRIELEEVDAALYAVAGVREAAAAYVRTRAAWGHIVAAVSGEPGLAEAGVVAALRARLPPYMVPDRVRVLEHLPKNRNGKISRPDVRALFLPDAAGVAPTAAPEENAG</sequence>
<dbReference type="Pfam" id="PF13193">
    <property type="entry name" value="AMP-binding_C"/>
    <property type="match status" value="1"/>
</dbReference>
<dbReference type="InterPro" id="IPR000873">
    <property type="entry name" value="AMP-dep_synth/lig_dom"/>
</dbReference>
<dbReference type="InterPro" id="IPR020845">
    <property type="entry name" value="AMP-binding_CS"/>
</dbReference>
<dbReference type="PANTHER" id="PTHR45527">
    <property type="entry name" value="NONRIBOSOMAL PEPTIDE SYNTHETASE"/>
    <property type="match status" value="1"/>
</dbReference>
<evidence type="ECO:0000313" key="3">
    <source>
        <dbReference type="EMBL" id="MBB4284613.1"/>
    </source>
</evidence>
<comment type="caution">
    <text evidence="3">The sequence shown here is derived from an EMBL/GenBank/DDBJ whole genome shotgun (WGS) entry which is preliminary data.</text>
</comment>
<dbReference type="Pfam" id="PF00501">
    <property type="entry name" value="AMP-binding"/>
    <property type="match status" value="1"/>
</dbReference>
<dbReference type="GO" id="GO:0044550">
    <property type="term" value="P:secondary metabolite biosynthetic process"/>
    <property type="evidence" value="ECO:0007669"/>
    <property type="project" value="TreeGrafter"/>
</dbReference>
<dbReference type="InterPro" id="IPR045851">
    <property type="entry name" value="AMP-bd_C_sf"/>
</dbReference>
<dbReference type="EMBL" id="JACIGI010000002">
    <property type="protein sequence ID" value="MBB4284613.1"/>
    <property type="molecule type" value="Genomic_DNA"/>
</dbReference>
<dbReference type="GO" id="GO:0043041">
    <property type="term" value="P:amino acid activation for nonribosomal peptide biosynthetic process"/>
    <property type="evidence" value="ECO:0007669"/>
    <property type="project" value="TreeGrafter"/>
</dbReference>
<organism evidence="3 4">
    <name type="scientific">Roseospira goensis</name>
    <dbReference type="NCBI Taxonomy" id="391922"/>
    <lineage>
        <taxon>Bacteria</taxon>
        <taxon>Pseudomonadati</taxon>
        <taxon>Pseudomonadota</taxon>
        <taxon>Alphaproteobacteria</taxon>
        <taxon>Rhodospirillales</taxon>
        <taxon>Rhodospirillaceae</taxon>
        <taxon>Roseospira</taxon>
    </lineage>
</organism>
<feature type="domain" description="AMP-binding enzyme C-terminal" evidence="2">
    <location>
        <begin position="432"/>
        <end position="505"/>
    </location>
</feature>
<dbReference type="EC" id="6.1.1.13" evidence="3"/>
<dbReference type="RefSeq" id="WP_184431093.1">
    <property type="nucleotide sequence ID" value="NZ_JACIGI010000002.1"/>
</dbReference>
<dbReference type="Proteomes" id="UP000555728">
    <property type="component" value="Unassembled WGS sequence"/>
</dbReference>
<dbReference type="GO" id="GO:0031177">
    <property type="term" value="F:phosphopantetheine binding"/>
    <property type="evidence" value="ECO:0007669"/>
    <property type="project" value="TreeGrafter"/>
</dbReference>
<dbReference type="GO" id="GO:0005737">
    <property type="term" value="C:cytoplasm"/>
    <property type="evidence" value="ECO:0007669"/>
    <property type="project" value="TreeGrafter"/>
</dbReference>
<keyword evidence="3" id="KW-0436">Ligase</keyword>
<evidence type="ECO:0000313" key="4">
    <source>
        <dbReference type="Proteomes" id="UP000555728"/>
    </source>
</evidence>
<gene>
    <name evidence="3" type="ORF">GGD88_000320</name>
</gene>
<proteinExistence type="predicted"/>
<dbReference type="GO" id="GO:0016874">
    <property type="term" value="F:ligase activity"/>
    <property type="evidence" value="ECO:0007669"/>
    <property type="project" value="UniProtKB-KW"/>
</dbReference>
<accession>A0A7W6RWN1</accession>
<dbReference type="PROSITE" id="PS00455">
    <property type="entry name" value="AMP_BINDING"/>
    <property type="match status" value="1"/>
</dbReference>
<dbReference type="Gene3D" id="3.30.300.30">
    <property type="match status" value="1"/>
</dbReference>
<dbReference type="NCBIfam" id="TIGR01733">
    <property type="entry name" value="AA-adenyl-dom"/>
    <property type="match status" value="1"/>
</dbReference>
<feature type="domain" description="AMP-dependent synthetase/ligase" evidence="1">
    <location>
        <begin position="15"/>
        <end position="373"/>
    </location>
</feature>
<protein>
    <submittedName>
        <fullName evidence="3">D-alanine--poly(Phosphoribitol) ligase subunit 1</fullName>
        <ecNumber evidence="3">6.1.1.13</ecNumber>
    </submittedName>
</protein>